<dbReference type="EMBL" id="JAULUE010002052">
    <property type="protein sequence ID" value="KAK5898785.1"/>
    <property type="molecule type" value="Genomic_DNA"/>
</dbReference>
<dbReference type="AlphaFoldDB" id="A0AAN8CAC7"/>
<keyword evidence="2" id="KW-1185">Reference proteome</keyword>
<protein>
    <submittedName>
        <fullName evidence="1">Uncharacterized protein</fullName>
    </submittedName>
</protein>
<sequence>MDREDDVVKWKTIAAALHAGALDDCEGFETLEDAVRHLYNYQTPGPTPDPGGYSRLATDKGHKDFYYHRGEIPGPFGLSGFFGNGVTDRCVLCQHIIMTDEFRYETWYPEDVAQKSVPGSELNLRRLEHLAVMHTPYFVMLFMDLARVKRYSFHRSKASRDRIAGHVFERLRGPDLQSAARALEGLDSLTFLKTWWRFQDRRGSRELQVSIPGYLELHTEGHAWNPRIEPFANRKPEPLYTFLSERCLCHEVWAPRAPARPDVIGSPCRIRTLTQGPVSTYALSVPIPRLHMEEILRSTAIVCNARRAALCNTGPRDAARGTTDCSSALEPRLDCVVLEEVGHPYGMVMHVVTTLGHQWQTLSSWMRSGPDRRLALVTQKVLLAVMGSLREMCLRDMRPSRRFYEEGERKEPKLTTAFFVNGQTGEVLSLLPFVSLSRMYRSRNLPNDEKAFHAACASLAWCISNARLDGETVALEDLRVFKAWWDAQGSYDTRPRHIGNATRWDKDWDEFCRTGLVNDNAWSSLRPKDAGVRDASNVDVPEVWLGEHARTHDAISARLLALGVPHPMRVSVIESLSDREASDIRDGRSGVTTCKPESSRALLRALTIHKPSRTRVLRATPPVTAPQDVVRPASAPTPRTYLRRNRRGCTASKMTQGSA</sequence>
<accession>A0AAN8CAC7</accession>
<evidence type="ECO:0000313" key="2">
    <source>
        <dbReference type="Proteomes" id="UP001335648"/>
    </source>
</evidence>
<evidence type="ECO:0000313" key="1">
    <source>
        <dbReference type="EMBL" id="KAK5898785.1"/>
    </source>
</evidence>
<organism evidence="1 2">
    <name type="scientific">Champsocephalus esox</name>
    <name type="common">pike icefish</name>
    <dbReference type="NCBI Taxonomy" id="159716"/>
    <lineage>
        <taxon>Eukaryota</taxon>
        <taxon>Metazoa</taxon>
        <taxon>Chordata</taxon>
        <taxon>Craniata</taxon>
        <taxon>Vertebrata</taxon>
        <taxon>Euteleostomi</taxon>
        <taxon>Actinopterygii</taxon>
        <taxon>Neopterygii</taxon>
        <taxon>Teleostei</taxon>
        <taxon>Neoteleostei</taxon>
        <taxon>Acanthomorphata</taxon>
        <taxon>Eupercaria</taxon>
        <taxon>Perciformes</taxon>
        <taxon>Notothenioidei</taxon>
        <taxon>Channichthyidae</taxon>
        <taxon>Champsocephalus</taxon>
    </lineage>
</organism>
<name>A0AAN8CAC7_9TELE</name>
<comment type="caution">
    <text evidence="1">The sequence shown here is derived from an EMBL/GenBank/DDBJ whole genome shotgun (WGS) entry which is preliminary data.</text>
</comment>
<dbReference type="Proteomes" id="UP001335648">
    <property type="component" value="Unassembled WGS sequence"/>
</dbReference>
<proteinExistence type="predicted"/>
<reference evidence="1 2" key="1">
    <citation type="journal article" date="2023" name="Mol. Biol. Evol.">
        <title>Genomics of Secondarily Temperate Adaptation in the Only Non-Antarctic Icefish.</title>
        <authorList>
            <person name="Rivera-Colon A.G."/>
            <person name="Rayamajhi N."/>
            <person name="Minhas B.F."/>
            <person name="Madrigal G."/>
            <person name="Bilyk K.T."/>
            <person name="Yoon V."/>
            <person name="Hune M."/>
            <person name="Gregory S."/>
            <person name="Cheng C.H.C."/>
            <person name="Catchen J.M."/>
        </authorList>
    </citation>
    <scope>NUCLEOTIDE SEQUENCE [LARGE SCALE GENOMIC DNA]</scope>
    <source>
        <strain evidence="1">JC2023a</strain>
    </source>
</reference>
<gene>
    <name evidence="1" type="ORF">CesoFtcFv8_008330</name>
</gene>